<feature type="domain" description="Calcineurin-like phosphoesterase" evidence="1">
    <location>
        <begin position="1"/>
        <end position="164"/>
    </location>
</feature>
<dbReference type="GO" id="GO:0016787">
    <property type="term" value="F:hydrolase activity"/>
    <property type="evidence" value="ECO:0007669"/>
    <property type="project" value="InterPro"/>
</dbReference>
<dbReference type="RefSeq" id="WP_071135808.1">
    <property type="nucleotide sequence ID" value="NZ_LT608328.1"/>
</dbReference>
<protein>
    <submittedName>
        <fullName evidence="2">UPF0046 protein</fullName>
    </submittedName>
</protein>
<dbReference type="SUPFAM" id="SSF56300">
    <property type="entry name" value="Metallo-dependent phosphatases"/>
    <property type="match status" value="1"/>
</dbReference>
<dbReference type="PANTHER" id="PTHR12905">
    <property type="entry name" value="METALLOPHOSPHOESTERASE"/>
    <property type="match status" value="1"/>
</dbReference>
<dbReference type="Proteomes" id="UP000178485">
    <property type="component" value="Chromosome i"/>
</dbReference>
<dbReference type="CDD" id="cd07379">
    <property type="entry name" value="MPP_239FB"/>
    <property type="match status" value="1"/>
</dbReference>
<dbReference type="KEGG" id="pmuc:ING2E5A_0217"/>
<organism evidence="2 3">
    <name type="scientific">Petrimonas mucosa</name>
    <dbReference type="NCBI Taxonomy" id="1642646"/>
    <lineage>
        <taxon>Bacteria</taxon>
        <taxon>Pseudomonadati</taxon>
        <taxon>Bacteroidota</taxon>
        <taxon>Bacteroidia</taxon>
        <taxon>Bacteroidales</taxon>
        <taxon>Dysgonomonadaceae</taxon>
        <taxon>Petrimonas</taxon>
    </lineage>
</organism>
<evidence type="ECO:0000313" key="3">
    <source>
        <dbReference type="Proteomes" id="UP000178485"/>
    </source>
</evidence>
<dbReference type="InterPro" id="IPR029052">
    <property type="entry name" value="Metallo-depent_PP-like"/>
</dbReference>
<reference evidence="2 3" key="1">
    <citation type="submission" date="2016-08" db="EMBL/GenBank/DDBJ databases">
        <authorList>
            <person name="Seilhamer J.J."/>
        </authorList>
    </citation>
    <scope>NUCLEOTIDE SEQUENCE [LARGE SCALE GENOMIC DNA]</scope>
    <source>
        <strain evidence="2">ING2-E5A</strain>
    </source>
</reference>
<dbReference type="Gene3D" id="3.60.21.10">
    <property type="match status" value="1"/>
</dbReference>
<evidence type="ECO:0000313" key="2">
    <source>
        <dbReference type="EMBL" id="SCM55296.1"/>
    </source>
</evidence>
<gene>
    <name evidence="2" type="ORF">ING2E5A_0217</name>
</gene>
<name>A0A1G4G3H4_9BACT</name>
<dbReference type="Pfam" id="PF00149">
    <property type="entry name" value="Metallophos"/>
    <property type="match status" value="1"/>
</dbReference>
<keyword evidence="3" id="KW-1185">Reference proteome</keyword>
<dbReference type="PANTHER" id="PTHR12905:SF0">
    <property type="entry name" value="CALCINEURIN-LIKE PHOSPHOESTERASE DOMAIN-CONTAINING PROTEIN"/>
    <property type="match status" value="1"/>
</dbReference>
<dbReference type="InterPro" id="IPR004843">
    <property type="entry name" value="Calcineurin-like_PHP"/>
</dbReference>
<accession>A0A1G4G3H4</accession>
<proteinExistence type="predicted"/>
<evidence type="ECO:0000259" key="1">
    <source>
        <dbReference type="Pfam" id="PF00149"/>
    </source>
</evidence>
<sequence>MQILHLSDTHNRHNQLSNLPAADLLIHSGDFSCDGTVEEVLDFIRWFGALPYKYKIFVAGNHDDCLFEAQIDGLPDGCYYLCNSSIEIENIKFHGIPMFTADLVSGKCSKHVSEIPSDTNVLITHQPPFGLLDISEGINYGDLDLLYAVLKIRPDYHLFGHIHGSYGISENKHTQFSNASLVDMHYKLVNQPFGFAY</sequence>
<dbReference type="AlphaFoldDB" id="A0A1G4G3H4"/>
<dbReference type="InterPro" id="IPR051693">
    <property type="entry name" value="UPF0046_metallophosphoest"/>
</dbReference>
<dbReference type="STRING" id="1642646.ING2E5A_0217"/>
<dbReference type="EMBL" id="LT608328">
    <property type="protein sequence ID" value="SCM55296.1"/>
    <property type="molecule type" value="Genomic_DNA"/>
</dbReference>